<reference evidence="4 5" key="1">
    <citation type="submission" date="2019-03" db="EMBL/GenBank/DDBJ databases">
        <title>Genomic Encyclopedia of Type Strains, Phase III (KMG-III): the genomes of soil and plant-associated and newly described type strains.</title>
        <authorList>
            <person name="Whitman W."/>
        </authorList>
    </citation>
    <scope>NUCLEOTIDE SEQUENCE [LARGE SCALE GENOMIC DNA]</scope>
    <source>
        <strain evidence="4 5">VKM Ac-2570</strain>
    </source>
</reference>
<dbReference type="InterPro" id="IPR006439">
    <property type="entry name" value="HAD-SF_hydro_IA"/>
</dbReference>
<comment type="cofactor">
    <cofactor evidence="1">
        <name>Mg(2+)</name>
        <dbReference type="ChEBI" id="CHEBI:18420"/>
    </cofactor>
</comment>
<dbReference type="InterPro" id="IPR041492">
    <property type="entry name" value="HAD_2"/>
</dbReference>
<protein>
    <submittedName>
        <fullName evidence="4">Putative hydrolase of the HAD superfamily</fullName>
    </submittedName>
</protein>
<dbReference type="SFLD" id="SFLDS00003">
    <property type="entry name" value="Haloacid_Dehalogenase"/>
    <property type="match status" value="1"/>
</dbReference>
<organism evidence="4 5">
    <name type="scientific">Kribbella kalugense</name>
    <dbReference type="NCBI Taxonomy" id="2512221"/>
    <lineage>
        <taxon>Bacteria</taxon>
        <taxon>Bacillati</taxon>
        <taxon>Actinomycetota</taxon>
        <taxon>Actinomycetes</taxon>
        <taxon>Propionibacteriales</taxon>
        <taxon>Kribbellaceae</taxon>
        <taxon>Kribbella</taxon>
    </lineage>
</organism>
<comment type="caution">
    <text evidence="4">The sequence shown here is derived from an EMBL/GenBank/DDBJ whole genome shotgun (WGS) entry which is preliminary data.</text>
</comment>
<dbReference type="SUPFAM" id="SSF56784">
    <property type="entry name" value="HAD-like"/>
    <property type="match status" value="1"/>
</dbReference>
<evidence type="ECO:0000256" key="3">
    <source>
        <dbReference type="ARBA" id="ARBA00022842"/>
    </source>
</evidence>
<evidence type="ECO:0000313" key="4">
    <source>
        <dbReference type="EMBL" id="TDW22503.1"/>
    </source>
</evidence>
<dbReference type="RefSeq" id="WP_134116389.1">
    <property type="nucleotide sequence ID" value="NZ_SODF01000001.1"/>
</dbReference>
<dbReference type="InterPro" id="IPR051400">
    <property type="entry name" value="HAD-like_hydrolase"/>
</dbReference>
<dbReference type="InterPro" id="IPR036412">
    <property type="entry name" value="HAD-like_sf"/>
</dbReference>
<dbReference type="PANTHER" id="PTHR46470">
    <property type="entry name" value="N-ACYLNEURAMINATE-9-PHOSPHATASE"/>
    <property type="match status" value="1"/>
</dbReference>
<proteinExistence type="predicted"/>
<gene>
    <name evidence="4" type="ORF">EV650_1340</name>
</gene>
<dbReference type="Gene3D" id="1.10.150.520">
    <property type="match status" value="1"/>
</dbReference>
<accession>A0A4R7ZWM4</accession>
<keyword evidence="2 4" id="KW-0378">Hydrolase</keyword>
<evidence type="ECO:0000256" key="1">
    <source>
        <dbReference type="ARBA" id="ARBA00001946"/>
    </source>
</evidence>
<dbReference type="OrthoDB" id="3680851at2"/>
<sequence length="223" mass="23980">MPLACFDLDNTLIDRDGAFLAWARWWVDRAGLGLTAVDWLLAHDNGGFTPRAELFAGFEEQFGVRISADDYDREHPGFTWVEPAVLDGLASLRTTGWRLAVVTNGGVVQQSRKLEHTGIADAVDYCCISEAVGVRKPDARIFEIAAAGAGAVLDGGWMVGDHPAYDIAGGIHAGLKTIRVGSHHAVDLPVADYQFESVLEAFSQLRASASALRPPTTGMSTEL</sequence>
<evidence type="ECO:0000256" key="2">
    <source>
        <dbReference type="ARBA" id="ARBA00022801"/>
    </source>
</evidence>
<dbReference type="NCBIfam" id="TIGR01549">
    <property type="entry name" value="HAD-SF-IA-v1"/>
    <property type="match status" value="1"/>
</dbReference>
<dbReference type="PRINTS" id="PR00413">
    <property type="entry name" value="HADHALOGNASE"/>
</dbReference>
<name>A0A4R7ZWM4_9ACTN</name>
<dbReference type="AlphaFoldDB" id="A0A4R7ZWM4"/>
<evidence type="ECO:0000313" key="5">
    <source>
        <dbReference type="Proteomes" id="UP000295447"/>
    </source>
</evidence>
<dbReference type="GO" id="GO:0016787">
    <property type="term" value="F:hydrolase activity"/>
    <property type="evidence" value="ECO:0007669"/>
    <property type="project" value="UniProtKB-KW"/>
</dbReference>
<dbReference type="Pfam" id="PF13419">
    <property type="entry name" value="HAD_2"/>
    <property type="match status" value="1"/>
</dbReference>
<keyword evidence="5" id="KW-1185">Reference proteome</keyword>
<dbReference type="GO" id="GO:0044281">
    <property type="term" value="P:small molecule metabolic process"/>
    <property type="evidence" value="ECO:0007669"/>
    <property type="project" value="UniProtKB-ARBA"/>
</dbReference>
<dbReference type="InterPro" id="IPR023214">
    <property type="entry name" value="HAD_sf"/>
</dbReference>
<dbReference type="EMBL" id="SODF01000001">
    <property type="protein sequence ID" value="TDW22503.1"/>
    <property type="molecule type" value="Genomic_DNA"/>
</dbReference>
<dbReference type="Proteomes" id="UP000295447">
    <property type="component" value="Unassembled WGS sequence"/>
</dbReference>
<dbReference type="Gene3D" id="3.40.50.1000">
    <property type="entry name" value="HAD superfamily/HAD-like"/>
    <property type="match status" value="1"/>
</dbReference>
<dbReference type="SFLD" id="SFLDG01129">
    <property type="entry name" value="C1.5:_HAD__Beta-PGM__Phosphata"/>
    <property type="match status" value="1"/>
</dbReference>
<keyword evidence="3" id="KW-0460">Magnesium</keyword>